<evidence type="ECO:0008006" key="3">
    <source>
        <dbReference type="Google" id="ProtNLM"/>
    </source>
</evidence>
<evidence type="ECO:0000313" key="2">
    <source>
        <dbReference type="Proteomes" id="UP000004221"/>
    </source>
</evidence>
<organism evidence="1 2">
    <name type="scientific">Nitrolancea hollandica Lb</name>
    <dbReference type="NCBI Taxonomy" id="1129897"/>
    <lineage>
        <taxon>Bacteria</taxon>
        <taxon>Pseudomonadati</taxon>
        <taxon>Thermomicrobiota</taxon>
        <taxon>Thermomicrobia</taxon>
        <taxon>Sphaerobacterales</taxon>
        <taxon>Sphaerobacterineae</taxon>
        <taxon>Sphaerobacteraceae</taxon>
        <taxon>Nitrolancea</taxon>
    </lineage>
</organism>
<dbReference type="AlphaFoldDB" id="I4EM67"/>
<accession>I4EM67</accession>
<comment type="caution">
    <text evidence="1">The sequence shown here is derived from an EMBL/GenBank/DDBJ whole genome shotgun (WGS) entry which is preliminary data.</text>
</comment>
<dbReference type="Proteomes" id="UP000004221">
    <property type="component" value="Unassembled WGS sequence"/>
</dbReference>
<evidence type="ECO:0000313" key="1">
    <source>
        <dbReference type="EMBL" id="CCF85780.1"/>
    </source>
</evidence>
<protein>
    <recommendedName>
        <fullName evidence="3">Peptidase C39-like domain-containing protein</fullName>
    </recommendedName>
</protein>
<sequence>MLVNGASQPVLIQVFERRVLTYNPANPDGWKVEAGNVGQHYYTWRYGSPESAQLPVTFHAQQDPNWCDPADIQMWLELIGAPLPGGDDTTIQHAIWNYEISHNAGYTLDEWAVSPYAVASALNHYAGRTDVGDMPFTDLEQAGIRISRSIAVDHQPVIALVDDGTHYILIDGVVLGPNGASAPPIAVVVEDPWTQAPTRVGYPAMGQGSKLDWETFTTRFTVDSSRDPGIWSGKWVLIASGIPLSR</sequence>
<proteinExistence type="predicted"/>
<name>I4EM67_9BACT</name>
<dbReference type="EMBL" id="CAGS01000523">
    <property type="protein sequence ID" value="CCF85780.1"/>
    <property type="molecule type" value="Genomic_DNA"/>
</dbReference>
<gene>
    <name evidence="1" type="ORF">NITHO_570001</name>
</gene>
<keyword evidence="2" id="KW-1185">Reference proteome</keyword>
<reference evidence="1 2" key="1">
    <citation type="journal article" date="2012" name="ISME J.">
        <title>Nitrification expanded: discovery, physiology and genomics of a nitrite-oxidizing bacterium from the phylum Chloroflexi.</title>
        <authorList>
            <person name="Sorokin D.Y."/>
            <person name="Lucker S."/>
            <person name="Vejmelkova D."/>
            <person name="Kostrikina N.A."/>
            <person name="Kleerebezem R."/>
            <person name="Rijpstra W.I."/>
            <person name="Damste J.S."/>
            <person name="Le Paslier D."/>
            <person name="Muyzer G."/>
            <person name="Wagner M."/>
            <person name="van Loosdrecht M.C."/>
            <person name="Daims H."/>
        </authorList>
    </citation>
    <scope>NUCLEOTIDE SEQUENCE [LARGE SCALE GENOMIC DNA]</scope>
    <source>
        <strain evidence="2">none</strain>
    </source>
</reference>